<dbReference type="EMBL" id="DF836290">
    <property type="protein sequence ID" value="GAN00643.1"/>
    <property type="molecule type" value="Genomic_DNA"/>
</dbReference>
<dbReference type="Proteomes" id="UP000053815">
    <property type="component" value="Unassembled WGS sequence"/>
</dbReference>
<reference evidence="2" key="1">
    <citation type="submission" date="2014-09" db="EMBL/GenBank/DDBJ databases">
        <title>Draft genome sequence of an oleaginous Mucoromycotina fungus Mucor ambiguus NBRC6742.</title>
        <authorList>
            <person name="Takeda I."/>
            <person name="Yamane N."/>
            <person name="Morita T."/>
            <person name="Tamano K."/>
            <person name="Machida M."/>
            <person name="Baker S."/>
            <person name="Koike H."/>
        </authorList>
    </citation>
    <scope>NUCLEOTIDE SEQUENCE</scope>
    <source>
        <strain evidence="2">NBRC 6742</strain>
    </source>
</reference>
<feature type="compositionally biased region" description="Basic residues" evidence="1">
    <location>
        <begin position="76"/>
        <end position="89"/>
    </location>
</feature>
<evidence type="ECO:0000256" key="1">
    <source>
        <dbReference type="SAM" id="MobiDB-lite"/>
    </source>
</evidence>
<gene>
    <name evidence="2" type="ORF">MAM1_0001d00065</name>
</gene>
<sequence length="89" mass="9597">MLESTKRRPVPYLPSVPQALKPSDTNTPPPLGSLLPHTPTLPPASEDPEMDTSPDLVSALSSPNGHRSPSPTPLPRKLRKSSRLRGTRS</sequence>
<protein>
    <submittedName>
        <fullName evidence="2">Uncharacterized protein</fullName>
    </submittedName>
</protein>
<accession>A0A0C9MF87</accession>
<keyword evidence="3" id="KW-1185">Reference proteome</keyword>
<dbReference type="AlphaFoldDB" id="A0A0C9MF87"/>
<proteinExistence type="predicted"/>
<evidence type="ECO:0000313" key="2">
    <source>
        <dbReference type="EMBL" id="GAN00643.1"/>
    </source>
</evidence>
<name>A0A0C9MF87_9FUNG</name>
<organism evidence="2">
    <name type="scientific">Mucor ambiguus</name>
    <dbReference type="NCBI Taxonomy" id="91626"/>
    <lineage>
        <taxon>Eukaryota</taxon>
        <taxon>Fungi</taxon>
        <taxon>Fungi incertae sedis</taxon>
        <taxon>Mucoromycota</taxon>
        <taxon>Mucoromycotina</taxon>
        <taxon>Mucoromycetes</taxon>
        <taxon>Mucorales</taxon>
        <taxon>Mucorineae</taxon>
        <taxon>Mucoraceae</taxon>
        <taxon>Mucor</taxon>
    </lineage>
</organism>
<feature type="region of interest" description="Disordered" evidence="1">
    <location>
        <begin position="1"/>
        <end position="89"/>
    </location>
</feature>
<evidence type="ECO:0000313" key="3">
    <source>
        <dbReference type="Proteomes" id="UP000053815"/>
    </source>
</evidence>
<feature type="compositionally biased region" description="Polar residues" evidence="1">
    <location>
        <begin position="59"/>
        <end position="69"/>
    </location>
</feature>